<keyword evidence="3" id="KW-1185">Reference proteome</keyword>
<feature type="region of interest" description="Disordered" evidence="1">
    <location>
        <begin position="1"/>
        <end position="20"/>
    </location>
</feature>
<dbReference type="AlphaFoldDB" id="A0ABD2Y8X5"/>
<accession>A0ABD2Y8X5</accession>
<feature type="compositionally biased region" description="Basic and acidic residues" evidence="1">
    <location>
        <begin position="7"/>
        <end position="19"/>
    </location>
</feature>
<sequence length="94" mass="10568">MHKMNNKAKENKTVNKDCGTHPQMNCLTTLSIGPRQKRNCRPSKFTIAKVSVHFTRKWTSWHGTSTTSIMSTSHVGPRNLGPQSGNAPMKMKKM</sequence>
<dbReference type="EMBL" id="JBJUIK010000015">
    <property type="protein sequence ID" value="KAL3502689.1"/>
    <property type="molecule type" value="Genomic_DNA"/>
</dbReference>
<reference evidence="2 3" key="1">
    <citation type="submission" date="2024-11" db="EMBL/GenBank/DDBJ databases">
        <title>A near-complete genome assembly of Cinchona calisaya.</title>
        <authorList>
            <person name="Lian D.C."/>
            <person name="Zhao X.W."/>
            <person name="Wei L."/>
        </authorList>
    </citation>
    <scope>NUCLEOTIDE SEQUENCE [LARGE SCALE GENOMIC DNA]</scope>
    <source>
        <tissue evidence="2">Nenye</tissue>
    </source>
</reference>
<comment type="caution">
    <text evidence="2">The sequence shown here is derived from an EMBL/GenBank/DDBJ whole genome shotgun (WGS) entry which is preliminary data.</text>
</comment>
<protein>
    <submittedName>
        <fullName evidence="2">Uncharacterized protein</fullName>
    </submittedName>
</protein>
<evidence type="ECO:0000313" key="2">
    <source>
        <dbReference type="EMBL" id="KAL3502689.1"/>
    </source>
</evidence>
<feature type="region of interest" description="Disordered" evidence="1">
    <location>
        <begin position="65"/>
        <end position="94"/>
    </location>
</feature>
<evidence type="ECO:0000313" key="3">
    <source>
        <dbReference type="Proteomes" id="UP001630127"/>
    </source>
</evidence>
<name>A0ABD2Y8X5_9GENT</name>
<organism evidence="2 3">
    <name type="scientific">Cinchona calisaya</name>
    <dbReference type="NCBI Taxonomy" id="153742"/>
    <lineage>
        <taxon>Eukaryota</taxon>
        <taxon>Viridiplantae</taxon>
        <taxon>Streptophyta</taxon>
        <taxon>Embryophyta</taxon>
        <taxon>Tracheophyta</taxon>
        <taxon>Spermatophyta</taxon>
        <taxon>Magnoliopsida</taxon>
        <taxon>eudicotyledons</taxon>
        <taxon>Gunneridae</taxon>
        <taxon>Pentapetalae</taxon>
        <taxon>asterids</taxon>
        <taxon>lamiids</taxon>
        <taxon>Gentianales</taxon>
        <taxon>Rubiaceae</taxon>
        <taxon>Cinchonoideae</taxon>
        <taxon>Cinchoneae</taxon>
        <taxon>Cinchona</taxon>
    </lineage>
</organism>
<proteinExistence type="predicted"/>
<dbReference type="Proteomes" id="UP001630127">
    <property type="component" value="Unassembled WGS sequence"/>
</dbReference>
<gene>
    <name evidence="2" type="ORF">ACH5RR_037138</name>
</gene>
<evidence type="ECO:0000256" key="1">
    <source>
        <dbReference type="SAM" id="MobiDB-lite"/>
    </source>
</evidence>
<feature type="compositionally biased region" description="Polar residues" evidence="1">
    <location>
        <begin position="65"/>
        <end position="74"/>
    </location>
</feature>